<evidence type="ECO:0000313" key="1">
    <source>
        <dbReference type="EMBL" id="MBF9069234.1"/>
    </source>
</evidence>
<dbReference type="EMBL" id="JADPRT010000005">
    <property type="protein sequence ID" value="MBF9069234.1"/>
    <property type="molecule type" value="Genomic_DNA"/>
</dbReference>
<protein>
    <submittedName>
        <fullName evidence="1">Uncharacterized protein</fullName>
    </submittedName>
</protein>
<dbReference type="RefSeq" id="WP_196194390.1">
    <property type="nucleotide sequence ID" value="NZ_JADPRT010000005.1"/>
</dbReference>
<dbReference type="Proteomes" id="UP000657385">
    <property type="component" value="Unassembled WGS sequence"/>
</dbReference>
<gene>
    <name evidence="1" type="ORF">I2501_14505</name>
</gene>
<organism evidence="1 2">
    <name type="scientific">Streptacidiphilus fuscans</name>
    <dbReference type="NCBI Taxonomy" id="2789292"/>
    <lineage>
        <taxon>Bacteria</taxon>
        <taxon>Bacillati</taxon>
        <taxon>Actinomycetota</taxon>
        <taxon>Actinomycetes</taxon>
        <taxon>Kitasatosporales</taxon>
        <taxon>Streptomycetaceae</taxon>
        <taxon>Streptacidiphilus</taxon>
    </lineage>
</organism>
<dbReference type="AlphaFoldDB" id="A0A931B2M1"/>
<keyword evidence="2" id="KW-1185">Reference proteome</keyword>
<comment type="caution">
    <text evidence="1">The sequence shown here is derived from an EMBL/GenBank/DDBJ whole genome shotgun (WGS) entry which is preliminary data.</text>
</comment>
<accession>A0A931B2M1</accession>
<proteinExistence type="predicted"/>
<reference evidence="1" key="1">
    <citation type="submission" date="2020-11" db="EMBL/GenBank/DDBJ databases">
        <title>Isolation and identification of active actinomycetes.</title>
        <authorList>
            <person name="Yu B."/>
        </authorList>
    </citation>
    <scope>NUCLEOTIDE SEQUENCE</scope>
    <source>
        <strain evidence="1">NEAU-YB345</strain>
    </source>
</reference>
<sequence>MQDIHTPPTLVTTPRRATGYAAVVSEDDLVALLRDGSATEAADGLTLAVYFPPGTPRSVRDSLHDQIADLLSRTRRAHGPQLVWQPGNPLDLPG</sequence>
<name>A0A931B2M1_9ACTN</name>
<evidence type="ECO:0000313" key="2">
    <source>
        <dbReference type="Proteomes" id="UP000657385"/>
    </source>
</evidence>